<dbReference type="PANTHER" id="PTHR33099">
    <property type="entry name" value="FE2OG DIOXYGENASE DOMAIN-CONTAINING PROTEIN"/>
    <property type="match status" value="1"/>
</dbReference>
<organism evidence="2 3">
    <name type="scientific">Schizopora paradoxa</name>
    <dbReference type="NCBI Taxonomy" id="27342"/>
    <lineage>
        <taxon>Eukaryota</taxon>
        <taxon>Fungi</taxon>
        <taxon>Dikarya</taxon>
        <taxon>Basidiomycota</taxon>
        <taxon>Agaricomycotina</taxon>
        <taxon>Agaricomycetes</taxon>
        <taxon>Hymenochaetales</taxon>
        <taxon>Schizoporaceae</taxon>
        <taxon>Schizopora</taxon>
    </lineage>
</organism>
<dbReference type="Proteomes" id="UP000053477">
    <property type="component" value="Unassembled WGS sequence"/>
</dbReference>
<feature type="compositionally biased region" description="Acidic residues" evidence="1">
    <location>
        <begin position="319"/>
        <end position="332"/>
    </location>
</feature>
<evidence type="ECO:0000313" key="3">
    <source>
        <dbReference type="Proteomes" id="UP000053477"/>
    </source>
</evidence>
<dbReference type="InParanoid" id="A0A0H2RND1"/>
<dbReference type="AlphaFoldDB" id="A0A0H2RND1"/>
<dbReference type="PANTHER" id="PTHR33099:SF13">
    <property type="entry name" value="F-BOX DOMAIN-CONTAINING PROTEIN-RELATED"/>
    <property type="match status" value="1"/>
</dbReference>
<dbReference type="OrthoDB" id="3266192at2759"/>
<protein>
    <submittedName>
        <fullName evidence="2">Uncharacterized protein</fullName>
    </submittedName>
</protein>
<feature type="region of interest" description="Disordered" evidence="1">
    <location>
        <begin position="308"/>
        <end position="332"/>
    </location>
</feature>
<evidence type="ECO:0000313" key="2">
    <source>
        <dbReference type="EMBL" id="KLO06361.1"/>
    </source>
</evidence>
<keyword evidence="3" id="KW-1185">Reference proteome</keyword>
<feature type="region of interest" description="Disordered" evidence="1">
    <location>
        <begin position="564"/>
        <end position="586"/>
    </location>
</feature>
<accession>A0A0H2RND1</accession>
<proteinExistence type="predicted"/>
<gene>
    <name evidence="2" type="ORF">SCHPADRAFT_933112</name>
</gene>
<feature type="compositionally biased region" description="Basic residues" evidence="1">
    <location>
        <begin position="577"/>
        <end position="586"/>
    </location>
</feature>
<evidence type="ECO:0000256" key="1">
    <source>
        <dbReference type="SAM" id="MobiDB-lite"/>
    </source>
</evidence>
<sequence>MSTEVEQDPHGIREELANALSACEKNSGSFYSFQSLPDAPNPFISTDVHGVVGVPLSESEGKRLLRSAARGGSSTSKARGAARKSCSVAIDCSKMRILNPKFNDFLDKKVIPVLCEKLGIRRHEIHPKAVFEAMFACTKGSELVPCHCQNPEPDKTFGKVLIILPSGFTGGSLRLSREGSETYEAKLETESALSTTAVAWFNGVSVTSMPLLSGYRLVLSYNLVKTSASTIMPGLDGQWGAFNSVRRLLLRWKQVKKEDRSDIVPNVLYYFWDEEDTRILLKLAHLASELGVKLYRAKIKFTRAGSATEDADERHGSGDSDDDDDDDAGRDDGVEIDEICAEDFTIQKLVTLDGNLLDDAAGIPFDARETVPISVLDDFDEPDKQDWVSEWLDQYFYRSALVISPFMDFTQPKAIFNLICKGLQRKKVDYGECFDSAEEGALVDRLIKMRSLGKVSDADARRACLALHSHAVQFNRAKAWTGALSICPQGAVLDCIGVQGFAQAYKGFESKFFDAAESFLPADMDLVRVLRPMAEGFNDAKMKKWCQDTMLAFAAQQLRNGGANSITEVKENSPSRQRTKRRKLND</sequence>
<dbReference type="EMBL" id="KQ086213">
    <property type="protein sequence ID" value="KLO06361.1"/>
    <property type="molecule type" value="Genomic_DNA"/>
</dbReference>
<name>A0A0H2RND1_9AGAM</name>
<reference evidence="2 3" key="1">
    <citation type="submission" date="2015-04" db="EMBL/GenBank/DDBJ databases">
        <title>Complete genome sequence of Schizopora paradoxa KUC8140, a cosmopolitan wood degrader in East Asia.</title>
        <authorList>
            <consortium name="DOE Joint Genome Institute"/>
            <person name="Min B."/>
            <person name="Park H."/>
            <person name="Jang Y."/>
            <person name="Kim J.-J."/>
            <person name="Kim K.H."/>
            <person name="Pangilinan J."/>
            <person name="Lipzen A."/>
            <person name="Riley R."/>
            <person name="Grigoriev I.V."/>
            <person name="Spatafora J.W."/>
            <person name="Choi I.-G."/>
        </authorList>
    </citation>
    <scope>NUCLEOTIDE SEQUENCE [LARGE SCALE GENOMIC DNA]</scope>
    <source>
        <strain evidence="2 3">KUC8140</strain>
    </source>
</reference>